<dbReference type="Proteomes" id="UP000280834">
    <property type="component" value="Unassembled WGS sequence"/>
</dbReference>
<keyword evidence="2" id="KW-1185">Reference proteome</keyword>
<reference evidence="1 2" key="1">
    <citation type="submission" date="2018-11" db="EMBL/GenBank/DDBJ databases">
        <authorList>
            <consortium name="Pathogen Informatics"/>
        </authorList>
    </citation>
    <scope>NUCLEOTIDE SEQUENCE [LARGE SCALE GENOMIC DNA]</scope>
</reference>
<evidence type="ECO:0000313" key="1">
    <source>
        <dbReference type="EMBL" id="VDO08414.1"/>
    </source>
</evidence>
<protein>
    <submittedName>
        <fullName evidence="1">Uncharacterized protein</fullName>
    </submittedName>
</protein>
<accession>A0A3P7T376</accession>
<evidence type="ECO:0000313" key="2">
    <source>
        <dbReference type="Proteomes" id="UP000280834"/>
    </source>
</evidence>
<sequence>MCKLSSLKFTFVYLFCYTVSVIKKKRLLTYSKCYLDCDSILVSPYVLWFSFYCTGNIEKLSIKRSVKCNLYINEISYCCLFN</sequence>
<dbReference type="EMBL" id="UZAG01000439">
    <property type="protein sequence ID" value="VDO08414.1"/>
    <property type="molecule type" value="Genomic_DNA"/>
</dbReference>
<proteinExistence type="predicted"/>
<organism evidence="1 2">
    <name type="scientific">Brugia timori</name>
    <dbReference type="NCBI Taxonomy" id="42155"/>
    <lineage>
        <taxon>Eukaryota</taxon>
        <taxon>Metazoa</taxon>
        <taxon>Ecdysozoa</taxon>
        <taxon>Nematoda</taxon>
        <taxon>Chromadorea</taxon>
        <taxon>Rhabditida</taxon>
        <taxon>Spirurina</taxon>
        <taxon>Spiruromorpha</taxon>
        <taxon>Filarioidea</taxon>
        <taxon>Onchocercidae</taxon>
        <taxon>Brugia</taxon>
    </lineage>
</organism>
<name>A0A3P7T376_9BILA</name>
<gene>
    <name evidence="1" type="ORF">BTMF_LOCUS706</name>
</gene>
<dbReference type="AlphaFoldDB" id="A0A3P7T376"/>